<dbReference type="CDD" id="cd00209">
    <property type="entry name" value="DHFR"/>
    <property type="match status" value="1"/>
</dbReference>
<dbReference type="PROSITE" id="PS51330">
    <property type="entry name" value="DHFR_2"/>
    <property type="match status" value="1"/>
</dbReference>
<name>A0ABN1J0F8_9CLOT</name>
<evidence type="ECO:0000256" key="2">
    <source>
        <dbReference type="ARBA" id="ARBA00009539"/>
    </source>
</evidence>
<feature type="domain" description="DHFR" evidence="7">
    <location>
        <begin position="1"/>
        <end position="168"/>
    </location>
</feature>
<proteinExistence type="inferred from homology"/>
<keyword evidence="5" id="KW-0521">NADP</keyword>
<evidence type="ECO:0000256" key="1">
    <source>
        <dbReference type="ARBA" id="ARBA00004903"/>
    </source>
</evidence>
<evidence type="ECO:0000256" key="4">
    <source>
        <dbReference type="ARBA" id="ARBA00022563"/>
    </source>
</evidence>
<dbReference type="InterPro" id="IPR001796">
    <property type="entry name" value="DHFR_dom"/>
</dbReference>
<evidence type="ECO:0000313" key="8">
    <source>
        <dbReference type="EMBL" id="GAA0725123.1"/>
    </source>
</evidence>
<dbReference type="Gene3D" id="3.40.430.10">
    <property type="entry name" value="Dihydrofolate Reductase, subunit A"/>
    <property type="match status" value="1"/>
</dbReference>
<reference evidence="8 9" key="1">
    <citation type="journal article" date="2019" name="Int. J. Syst. Evol. Microbiol.">
        <title>The Global Catalogue of Microorganisms (GCM) 10K type strain sequencing project: providing services to taxonomists for standard genome sequencing and annotation.</title>
        <authorList>
            <consortium name="The Broad Institute Genomics Platform"/>
            <consortium name="The Broad Institute Genome Sequencing Center for Infectious Disease"/>
            <person name="Wu L."/>
            <person name="Ma J."/>
        </authorList>
    </citation>
    <scope>NUCLEOTIDE SEQUENCE [LARGE SCALE GENOMIC DNA]</scope>
    <source>
        <strain evidence="8 9">JCM 1405</strain>
    </source>
</reference>
<dbReference type="Proteomes" id="UP001500339">
    <property type="component" value="Unassembled WGS sequence"/>
</dbReference>
<dbReference type="EMBL" id="BAAACF010000001">
    <property type="protein sequence ID" value="GAA0725123.1"/>
    <property type="molecule type" value="Genomic_DNA"/>
</dbReference>
<evidence type="ECO:0000313" key="9">
    <source>
        <dbReference type="Proteomes" id="UP001500339"/>
    </source>
</evidence>
<accession>A0ABN1J0F8</accession>
<keyword evidence="9" id="KW-1185">Reference proteome</keyword>
<sequence>MILLFSVDNNWNIGYKGDLLYKISEDLKRFRKLTENNIVIMGRRTFESLPDKKALPNRINIVITEDKAYKGRKGDNIIIVNSIEELFSVLKEINPNNETENFVIGGGNIARQIMPYCTRAYITKILKSFEKADTSMPNLDLLEDWKIVKESKIYKQEDVEYKYVDYVKVT</sequence>
<comment type="similarity">
    <text evidence="2">Belongs to the dihydrofolate reductase family.</text>
</comment>
<evidence type="ECO:0000256" key="5">
    <source>
        <dbReference type="ARBA" id="ARBA00022857"/>
    </source>
</evidence>
<organism evidence="8 9">
    <name type="scientific">Clostridium malenominatum</name>
    <dbReference type="NCBI Taxonomy" id="1539"/>
    <lineage>
        <taxon>Bacteria</taxon>
        <taxon>Bacillati</taxon>
        <taxon>Bacillota</taxon>
        <taxon>Clostridia</taxon>
        <taxon>Eubacteriales</taxon>
        <taxon>Clostridiaceae</taxon>
        <taxon>Clostridium</taxon>
    </lineage>
</organism>
<dbReference type="InterPro" id="IPR024072">
    <property type="entry name" value="DHFR-like_dom_sf"/>
</dbReference>
<dbReference type="InterPro" id="IPR012259">
    <property type="entry name" value="DHFR"/>
</dbReference>
<evidence type="ECO:0000259" key="7">
    <source>
        <dbReference type="PROSITE" id="PS51330"/>
    </source>
</evidence>
<comment type="pathway">
    <text evidence="1">Cofactor biosynthesis; tetrahydrofolate biosynthesis; 5,6,7,8-tetrahydrofolate from 7,8-dihydrofolate: step 1/1.</text>
</comment>
<dbReference type="RefSeq" id="WP_343769265.1">
    <property type="nucleotide sequence ID" value="NZ_BAAACF010000001.1"/>
</dbReference>
<evidence type="ECO:0000256" key="3">
    <source>
        <dbReference type="ARBA" id="ARBA00012856"/>
    </source>
</evidence>
<keyword evidence="6" id="KW-0560">Oxidoreductase</keyword>
<dbReference type="Pfam" id="PF00186">
    <property type="entry name" value="DHFR_1"/>
    <property type="match status" value="1"/>
</dbReference>
<evidence type="ECO:0000256" key="6">
    <source>
        <dbReference type="ARBA" id="ARBA00023002"/>
    </source>
</evidence>
<keyword evidence="4" id="KW-0554">One-carbon metabolism</keyword>
<dbReference type="PANTHER" id="PTHR48069:SF3">
    <property type="entry name" value="DIHYDROFOLATE REDUCTASE"/>
    <property type="match status" value="1"/>
</dbReference>
<dbReference type="PANTHER" id="PTHR48069">
    <property type="entry name" value="DIHYDROFOLATE REDUCTASE"/>
    <property type="match status" value="1"/>
</dbReference>
<dbReference type="SUPFAM" id="SSF53597">
    <property type="entry name" value="Dihydrofolate reductase-like"/>
    <property type="match status" value="1"/>
</dbReference>
<gene>
    <name evidence="8" type="ORF">GCM10008905_19940</name>
</gene>
<protein>
    <recommendedName>
        <fullName evidence="3">dihydrofolate reductase</fullName>
        <ecNumber evidence="3">1.5.1.3</ecNumber>
    </recommendedName>
</protein>
<dbReference type="EC" id="1.5.1.3" evidence="3"/>
<dbReference type="PRINTS" id="PR00070">
    <property type="entry name" value="DHFR"/>
</dbReference>
<comment type="caution">
    <text evidence="8">The sequence shown here is derived from an EMBL/GenBank/DDBJ whole genome shotgun (WGS) entry which is preliminary data.</text>
</comment>